<evidence type="ECO:0000313" key="1">
    <source>
        <dbReference type="EMBL" id="NIA67675.1"/>
    </source>
</evidence>
<sequence>MTPEELTERHPKLFHVTEPGTHRSIREHGLLSTAEILTLFEVEAKERERLMTARRATAISLRHPRHGSAVLNDNLPLSEKALETCLDDGLTPADWLRILNSKVFFWADEAGLQRLLGARMNQGRQREVLVFDTLRVAEAHLDTLCLCPINSGATIRKAARRGLSTFTAAKAHSYAQWRKLRGRSDKVVEITVDHAVPRAGEFLTDVRLVP</sequence>
<comment type="caution">
    <text evidence="1">The sequence shown here is derived from an EMBL/GenBank/DDBJ whole genome shotgun (WGS) entry which is preliminary data.</text>
</comment>
<accession>A0A967C3A5</accession>
<organism evidence="1 2">
    <name type="scientific">Pelagibius litoralis</name>
    <dbReference type="NCBI Taxonomy" id="374515"/>
    <lineage>
        <taxon>Bacteria</taxon>
        <taxon>Pseudomonadati</taxon>
        <taxon>Pseudomonadota</taxon>
        <taxon>Alphaproteobacteria</taxon>
        <taxon>Rhodospirillales</taxon>
        <taxon>Rhodovibrionaceae</taxon>
        <taxon>Pelagibius</taxon>
    </lineage>
</organism>
<reference evidence="1" key="1">
    <citation type="submission" date="2020-03" db="EMBL/GenBank/DDBJ databases">
        <title>Genome of Pelagibius litoralis DSM 21314T.</title>
        <authorList>
            <person name="Wang G."/>
        </authorList>
    </citation>
    <scope>NUCLEOTIDE SEQUENCE</scope>
    <source>
        <strain evidence="1">DSM 21314</strain>
    </source>
</reference>
<proteinExistence type="predicted"/>
<dbReference type="Proteomes" id="UP000761264">
    <property type="component" value="Unassembled WGS sequence"/>
</dbReference>
<dbReference type="InterPro" id="IPR054271">
    <property type="entry name" value="DUF7002"/>
</dbReference>
<dbReference type="EMBL" id="JAAQPH010000002">
    <property type="protein sequence ID" value="NIA67675.1"/>
    <property type="molecule type" value="Genomic_DNA"/>
</dbReference>
<evidence type="ECO:0000313" key="2">
    <source>
        <dbReference type="Proteomes" id="UP000761264"/>
    </source>
</evidence>
<name>A0A967C3A5_9PROT</name>
<keyword evidence="2" id="KW-1185">Reference proteome</keyword>
<dbReference type="RefSeq" id="WP_167221450.1">
    <property type="nucleotide sequence ID" value="NZ_JAAQPH010000002.1"/>
</dbReference>
<gene>
    <name evidence="1" type="ORF">HBA54_03650</name>
</gene>
<dbReference type="AlphaFoldDB" id="A0A967C3A5"/>
<dbReference type="Pfam" id="PF22531">
    <property type="entry name" value="DUF7002"/>
    <property type="match status" value="1"/>
</dbReference>
<protein>
    <submittedName>
        <fullName evidence="1">Uncharacterized protein</fullName>
    </submittedName>
</protein>